<name>A0ABT7XMS4_9NEIS</name>
<accession>A0ABT7XMS4</accession>
<gene>
    <name evidence="3" type="ORF">QU481_09315</name>
    <name evidence="4" type="ORF">QU481_15550</name>
</gene>
<dbReference type="EMBL" id="JAUEDK010000013">
    <property type="protein sequence ID" value="MDN0075092.1"/>
    <property type="molecule type" value="Genomic_DNA"/>
</dbReference>
<evidence type="ECO:0000259" key="2">
    <source>
        <dbReference type="Pfam" id="PF13699"/>
    </source>
</evidence>
<dbReference type="Pfam" id="PF13699">
    <property type="entry name" value="eCIS_core"/>
    <property type="match status" value="1"/>
</dbReference>
<dbReference type="InterPro" id="IPR025295">
    <property type="entry name" value="eCIS_core_dom"/>
</dbReference>
<dbReference type="Proteomes" id="UP001168540">
    <property type="component" value="Unassembled WGS sequence"/>
</dbReference>
<feature type="compositionally biased region" description="Basic and acidic residues" evidence="1">
    <location>
        <begin position="215"/>
        <end position="225"/>
    </location>
</feature>
<protein>
    <submittedName>
        <fullName evidence="3">DUF4157 domain-containing protein</fullName>
    </submittedName>
</protein>
<organism evidence="3 5">
    <name type="scientific">Crenobacter oryzisoli</name>
    <dbReference type="NCBI Taxonomy" id="3056844"/>
    <lineage>
        <taxon>Bacteria</taxon>
        <taxon>Pseudomonadati</taxon>
        <taxon>Pseudomonadota</taxon>
        <taxon>Betaproteobacteria</taxon>
        <taxon>Neisseriales</taxon>
        <taxon>Neisseriaceae</taxon>
        <taxon>Crenobacter</taxon>
    </lineage>
</organism>
<dbReference type="RefSeq" id="WP_289829687.1">
    <property type="nucleotide sequence ID" value="NZ_JAUEDK010000013.1"/>
</dbReference>
<evidence type="ECO:0000313" key="5">
    <source>
        <dbReference type="Proteomes" id="UP001168540"/>
    </source>
</evidence>
<proteinExistence type="predicted"/>
<sequence length="562" mass="61468">MSTAAPLQTKAAKSAPLSNSPDAGWLLQRKCACGSPTSSLSGECEQCKSKQRVQAKLTIGASNDPLEQEAARIADQVLAAPAHAAVSGAAPHIQRFAGPASGQAELAPPSVDRVLASPGRPLETALRQNMEQRFGYDFSHVRVHTDTRAAKSAQALNALAYTVGRNVVFGAGRFSPDTEAGDGLLAHELTHVVQQRQGRATGLQRRPPWINDSDPLEREADEAGLRRRGTLSYREAMESIIPPRERPPAANLPDARTRVLGAEQAMFDDLRTYMTGLPARLRALVASGSGGEAWLVADNVYVQSALRVLDQLVTDLAAPNFVVRFDQPVTGVEAAAYDYANNQMHLRPFASHEERTVLASDLLHEYAHLLQDREAEQVFARQKAPHVATREEDLKSEIEARREHVYFSEMLRVLGEPVPTGAIFGSRLSDMVFRNRFEAERTGKTKKERTAATKDIRATIEKAYATQIAANASIKTYTIELDSRNHALLHWDIAGQPTPRDLGEVPKDLANREQLQSRLSTMVRGLPEFSSLFAAPGGKRFATLMFEVQYDGGPITGFALEP</sequence>
<dbReference type="EMBL" id="JAUEDK010000030">
    <property type="protein sequence ID" value="MDN0076300.1"/>
    <property type="molecule type" value="Genomic_DNA"/>
</dbReference>
<evidence type="ECO:0000256" key="1">
    <source>
        <dbReference type="SAM" id="MobiDB-lite"/>
    </source>
</evidence>
<comment type="caution">
    <text evidence="3">The sequence shown here is derived from an EMBL/GenBank/DDBJ whole genome shotgun (WGS) entry which is preliminary data.</text>
</comment>
<feature type="domain" description="eCIS core" evidence="2">
    <location>
        <begin position="121"/>
        <end position="198"/>
    </location>
</feature>
<evidence type="ECO:0000313" key="3">
    <source>
        <dbReference type="EMBL" id="MDN0075092.1"/>
    </source>
</evidence>
<evidence type="ECO:0000313" key="4">
    <source>
        <dbReference type="EMBL" id="MDN0076300.1"/>
    </source>
</evidence>
<reference evidence="3" key="1">
    <citation type="submission" date="2023-06" db="EMBL/GenBank/DDBJ databases">
        <authorList>
            <person name="Zhang S."/>
        </authorList>
    </citation>
    <scope>NUCLEOTIDE SEQUENCE</scope>
    <source>
        <strain evidence="3">SG2303</strain>
    </source>
</reference>
<feature type="region of interest" description="Disordered" evidence="1">
    <location>
        <begin position="196"/>
        <end position="228"/>
    </location>
</feature>
<keyword evidence="5" id="KW-1185">Reference proteome</keyword>